<evidence type="ECO:0000259" key="2">
    <source>
        <dbReference type="SMART" id="SM00507"/>
    </source>
</evidence>
<feature type="region of interest" description="Disordered" evidence="1">
    <location>
        <begin position="463"/>
        <end position="519"/>
    </location>
</feature>
<dbReference type="AlphaFoldDB" id="A0A378STH9"/>
<keyword evidence="3" id="KW-0540">Nuclease</keyword>
<dbReference type="Proteomes" id="UP000254291">
    <property type="component" value="Unassembled WGS sequence"/>
</dbReference>
<dbReference type="Pfam" id="PF02720">
    <property type="entry name" value="DUF222"/>
    <property type="match status" value="1"/>
</dbReference>
<proteinExistence type="predicted"/>
<organism evidence="3 4">
    <name type="scientific">Mycolicibacterium gilvum</name>
    <dbReference type="NCBI Taxonomy" id="1804"/>
    <lineage>
        <taxon>Bacteria</taxon>
        <taxon>Bacillati</taxon>
        <taxon>Actinomycetota</taxon>
        <taxon>Actinomycetes</taxon>
        <taxon>Mycobacteriales</taxon>
        <taxon>Mycobacteriaceae</taxon>
        <taxon>Mycolicibacterium</taxon>
    </lineage>
</organism>
<keyword evidence="3" id="KW-0378">Hydrolase</keyword>
<feature type="region of interest" description="Disordered" evidence="1">
    <location>
        <begin position="272"/>
        <end position="314"/>
    </location>
</feature>
<dbReference type="RefSeq" id="WP_115328597.1">
    <property type="nucleotide sequence ID" value="NZ_UGQM01000001.1"/>
</dbReference>
<protein>
    <submittedName>
        <fullName evidence="3">Protein of uncharacterized function DUF222/HNH endonuclease</fullName>
    </submittedName>
</protein>
<gene>
    <name evidence="3" type="ORF">NCTC10742_05382</name>
</gene>
<feature type="compositionally biased region" description="Basic and acidic residues" evidence="1">
    <location>
        <begin position="499"/>
        <end position="512"/>
    </location>
</feature>
<dbReference type="CDD" id="cd00085">
    <property type="entry name" value="HNHc"/>
    <property type="match status" value="1"/>
</dbReference>
<keyword evidence="3" id="KW-0255">Endonuclease</keyword>
<sequence length="519" mass="56119">MFDSLVPEPAALAGLSDAELVDAAGAAARAENAVCARKLAVMAELFTRRVDLAPEDRLNWWVDPDAAVAAEIAAAVTITQGLATHQTYRAVVLRDRLPKVGALFLAGLLSELLVRAIITRTDLITYPELIAAVDADLAADILRWGPQSAKKTEAAIDHIVERHDPDAVRQSRAGDLDRAIEIGNPGDAPGYTTVWARMFAGDAAAGQRTLTAMAYSVCDNDPRTLDERRNDALTALFHGITTLACRCGHTDCDAATNPRPPRELTVYALTDQTTADSASEEPRGDATDADASAGDAQPATPTAPKPRHSKPTLLPGRSGYLFGSGFMPAPLFDALLDGAKIREIIHPGQAGPEPRYTPSTALADFIRCRDLTCRFPGCDTPATEADIDHTVAHPVGPTHASNLKCLCRFHHLLKTFWTGPGGWHDRQHPDGTITWTSPTGHTYITHPGSRLLFPTLCRPTATLWTGDPPRNSTRNNRGSMMPRRTRTRAQNRATYITAERTRNAAHRTDSPRGNDPPPF</sequence>
<dbReference type="EMBL" id="UGQM01000001">
    <property type="protein sequence ID" value="STZ46112.1"/>
    <property type="molecule type" value="Genomic_DNA"/>
</dbReference>
<accession>A0A378STH9</accession>
<dbReference type="SMART" id="SM00507">
    <property type="entry name" value="HNHc"/>
    <property type="match status" value="1"/>
</dbReference>
<evidence type="ECO:0000256" key="1">
    <source>
        <dbReference type="SAM" id="MobiDB-lite"/>
    </source>
</evidence>
<evidence type="ECO:0000313" key="3">
    <source>
        <dbReference type="EMBL" id="STZ46112.1"/>
    </source>
</evidence>
<feature type="domain" description="HNH nuclease" evidence="2">
    <location>
        <begin position="361"/>
        <end position="412"/>
    </location>
</feature>
<name>A0A378STH9_9MYCO</name>
<reference evidence="3 4" key="1">
    <citation type="submission" date="2018-06" db="EMBL/GenBank/DDBJ databases">
        <authorList>
            <consortium name="Pathogen Informatics"/>
            <person name="Doyle S."/>
        </authorList>
    </citation>
    <scope>NUCLEOTIDE SEQUENCE [LARGE SCALE GENOMIC DNA]</scope>
    <source>
        <strain evidence="3 4">NCTC10742</strain>
    </source>
</reference>
<evidence type="ECO:0000313" key="4">
    <source>
        <dbReference type="Proteomes" id="UP000254291"/>
    </source>
</evidence>
<dbReference type="InterPro" id="IPR003615">
    <property type="entry name" value="HNH_nuc"/>
</dbReference>
<dbReference type="InterPro" id="IPR003870">
    <property type="entry name" value="DUF222"/>
</dbReference>
<dbReference type="GO" id="GO:0004519">
    <property type="term" value="F:endonuclease activity"/>
    <property type="evidence" value="ECO:0007669"/>
    <property type="project" value="UniProtKB-KW"/>
</dbReference>